<dbReference type="EMBL" id="CM044702">
    <property type="protein sequence ID" value="KAI5675545.1"/>
    <property type="molecule type" value="Genomic_DNA"/>
</dbReference>
<comment type="caution">
    <text evidence="1">The sequence shown here is derived from an EMBL/GenBank/DDBJ whole genome shotgun (WGS) entry which is preliminary data.</text>
</comment>
<reference evidence="2" key="1">
    <citation type="journal article" date="2023" name="Nat. Plants">
        <title>Single-cell RNA sequencing provides a high-resolution roadmap for understanding the multicellular compartmentation of specialized metabolism.</title>
        <authorList>
            <person name="Sun S."/>
            <person name="Shen X."/>
            <person name="Li Y."/>
            <person name="Li Y."/>
            <person name="Wang S."/>
            <person name="Li R."/>
            <person name="Zhang H."/>
            <person name="Shen G."/>
            <person name="Guo B."/>
            <person name="Wei J."/>
            <person name="Xu J."/>
            <person name="St-Pierre B."/>
            <person name="Chen S."/>
            <person name="Sun C."/>
        </authorList>
    </citation>
    <scope>NUCLEOTIDE SEQUENCE [LARGE SCALE GENOMIC DNA]</scope>
</reference>
<name>A0ACC0BS86_CATRO</name>
<sequence length="311" mass="35280">MEEKQSALGIFGILKEAFKITIKNGNIVLFISFFMFIYFYLLEFANHLILAPILSDFASKYAINPDIISLSKTNPKLYKEILKDIRFFLLFGLIKLAISSLILVISLSSIIHATHEAYTYKVLTLKDIFLNFKMKWKKPFVTSIHLVFLTFAFVALFVFVLGFVSVITEGPVLSILEGGLLIFGAFFCVYFSVVWILSLVVSILEENSSGMKAIERARDVMKGKKKLQGFLLMVILIFASVAISESLALLEKNTTKSRFTWMVISIPNTWLFCLKKLFLFIVFTLFYHECKKGHSVEDKTCGYAPISGAEV</sequence>
<evidence type="ECO:0000313" key="2">
    <source>
        <dbReference type="Proteomes" id="UP001060085"/>
    </source>
</evidence>
<organism evidence="1 2">
    <name type="scientific">Catharanthus roseus</name>
    <name type="common">Madagascar periwinkle</name>
    <name type="synonym">Vinca rosea</name>
    <dbReference type="NCBI Taxonomy" id="4058"/>
    <lineage>
        <taxon>Eukaryota</taxon>
        <taxon>Viridiplantae</taxon>
        <taxon>Streptophyta</taxon>
        <taxon>Embryophyta</taxon>
        <taxon>Tracheophyta</taxon>
        <taxon>Spermatophyta</taxon>
        <taxon>Magnoliopsida</taxon>
        <taxon>eudicotyledons</taxon>
        <taxon>Gunneridae</taxon>
        <taxon>Pentapetalae</taxon>
        <taxon>asterids</taxon>
        <taxon>lamiids</taxon>
        <taxon>Gentianales</taxon>
        <taxon>Apocynaceae</taxon>
        <taxon>Rauvolfioideae</taxon>
        <taxon>Vinceae</taxon>
        <taxon>Catharanthinae</taxon>
        <taxon>Catharanthus</taxon>
    </lineage>
</organism>
<dbReference type="Proteomes" id="UP001060085">
    <property type="component" value="Linkage Group LG02"/>
</dbReference>
<accession>A0ACC0BS86</accession>
<protein>
    <submittedName>
        <fullName evidence="1">Uncharacterized protein</fullName>
    </submittedName>
</protein>
<evidence type="ECO:0000313" key="1">
    <source>
        <dbReference type="EMBL" id="KAI5675545.1"/>
    </source>
</evidence>
<proteinExistence type="predicted"/>
<keyword evidence="2" id="KW-1185">Reference proteome</keyword>
<gene>
    <name evidence="1" type="ORF">M9H77_06495</name>
</gene>